<dbReference type="SUPFAM" id="SSF49764">
    <property type="entry name" value="HSP20-like chaperones"/>
    <property type="match status" value="1"/>
</dbReference>
<gene>
    <name evidence="3" type="ORF">JKP88DRAFT_304681</name>
</gene>
<feature type="compositionally biased region" description="Basic and acidic residues" evidence="1">
    <location>
        <begin position="75"/>
        <end position="85"/>
    </location>
</feature>
<feature type="compositionally biased region" description="Basic and acidic residues" evidence="1">
    <location>
        <begin position="1"/>
        <end position="11"/>
    </location>
</feature>
<proteinExistence type="predicted"/>
<dbReference type="Proteomes" id="UP000664859">
    <property type="component" value="Unassembled WGS sequence"/>
</dbReference>
<feature type="domain" description="CS" evidence="2">
    <location>
        <begin position="103"/>
        <end position="242"/>
    </location>
</feature>
<dbReference type="OrthoDB" id="416217at2759"/>
<dbReference type="AlphaFoldDB" id="A0A836CJH1"/>
<evidence type="ECO:0000256" key="1">
    <source>
        <dbReference type="SAM" id="MobiDB-lite"/>
    </source>
</evidence>
<dbReference type="EMBL" id="JAFCMP010000069">
    <property type="protein sequence ID" value="KAG5188412.1"/>
    <property type="molecule type" value="Genomic_DNA"/>
</dbReference>
<reference evidence="3" key="1">
    <citation type="submission" date="2021-02" db="EMBL/GenBank/DDBJ databases">
        <title>First Annotated Genome of the Yellow-green Alga Tribonema minus.</title>
        <authorList>
            <person name="Mahan K.M."/>
        </authorList>
    </citation>
    <scope>NUCLEOTIDE SEQUENCE</scope>
    <source>
        <strain evidence="3">UTEX B ZZ1240</strain>
    </source>
</reference>
<protein>
    <recommendedName>
        <fullName evidence="2">CS domain-containing protein</fullName>
    </recommendedName>
</protein>
<name>A0A836CJH1_9STRA</name>
<comment type="caution">
    <text evidence="3">The sequence shown here is derived from an EMBL/GenBank/DDBJ whole genome shotgun (WGS) entry which is preliminary data.</text>
</comment>
<sequence>MVDYSKWDKMAADMSDSEDEEGGSKPVVTAFDNPTSVTWGGGDAPEEERLAASEAAAAPQAAKAPSSSAGTPGADDSKRAALTDKPARLLTLTRNGAAVQDDCGAYTYFWSQSRGDVAITVVAPPGTRASEVEVKVTSDASAPTLAAQAPLGHHLKVSAKGAILLEGDLTYPVALDPDDPESVDWVLQDLGLPARPAPESAVESDVSTADQSSERSPARAITVTLRKHSPIAGAALWWKGAVKGGPTIDMAAIEGRDAKGASASQKVWDEAMEGFRARVKQLKLERTEVDIG</sequence>
<accession>A0A836CJH1</accession>
<dbReference type="InterPro" id="IPR007052">
    <property type="entry name" value="CS_dom"/>
</dbReference>
<evidence type="ECO:0000313" key="3">
    <source>
        <dbReference type="EMBL" id="KAG5188412.1"/>
    </source>
</evidence>
<dbReference type="InterPro" id="IPR008978">
    <property type="entry name" value="HSP20-like_chaperone"/>
</dbReference>
<dbReference type="Gene3D" id="2.60.40.790">
    <property type="match status" value="1"/>
</dbReference>
<keyword evidence="4" id="KW-1185">Reference proteome</keyword>
<feature type="region of interest" description="Disordered" evidence="1">
    <location>
        <begin position="195"/>
        <end position="217"/>
    </location>
</feature>
<organism evidence="3 4">
    <name type="scientific">Tribonema minus</name>
    <dbReference type="NCBI Taxonomy" id="303371"/>
    <lineage>
        <taxon>Eukaryota</taxon>
        <taxon>Sar</taxon>
        <taxon>Stramenopiles</taxon>
        <taxon>Ochrophyta</taxon>
        <taxon>PX clade</taxon>
        <taxon>Xanthophyceae</taxon>
        <taxon>Tribonematales</taxon>
        <taxon>Tribonemataceae</taxon>
        <taxon>Tribonema</taxon>
    </lineage>
</organism>
<dbReference type="PROSITE" id="PS51203">
    <property type="entry name" value="CS"/>
    <property type="match status" value="1"/>
</dbReference>
<evidence type="ECO:0000259" key="2">
    <source>
        <dbReference type="PROSITE" id="PS51203"/>
    </source>
</evidence>
<feature type="region of interest" description="Disordered" evidence="1">
    <location>
        <begin position="1"/>
        <end position="85"/>
    </location>
</feature>
<evidence type="ECO:0000313" key="4">
    <source>
        <dbReference type="Proteomes" id="UP000664859"/>
    </source>
</evidence>
<feature type="compositionally biased region" description="Low complexity" evidence="1">
    <location>
        <begin position="52"/>
        <end position="69"/>
    </location>
</feature>